<evidence type="ECO:0000313" key="3">
    <source>
        <dbReference type="Proteomes" id="UP000044071"/>
    </source>
</evidence>
<keyword evidence="1" id="KW-0175">Coiled coil</keyword>
<dbReference type="eggNOG" id="ENOG5030T1C">
    <property type="taxonomic scope" value="Bacteria"/>
</dbReference>
<proteinExistence type="predicted"/>
<name>A0A078KTQ9_9GAMM</name>
<organism evidence="2 3">
    <name type="scientific">Legionella massiliensis</name>
    <dbReference type="NCBI Taxonomy" id="1034943"/>
    <lineage>
        <taxon>Bacteria</taxon>
        <taxon>Pseudomonadati</taxon>
        <taxon>Pseudomonadota</taxon>
        <taxon>Gammaproteobacteria</taxon>
        <taxon>Legionellales</taxon>
        <taxon>Legionellaceae</taxon>
        <taxon>Legionella</taxon>
    </lineage>
</organism>
<sequence length="764" mass="89432">MQSKIDVHIKKKRKIADAVSNSPERNAINFVPVFEQLMQTDLAHKKRSEPASLAYDRVKQEISDAEEEFKKIKKRKGRNKRKSTLKETISTKKKWISDVDDAEAKNFLALWVAMFHSYQLELVVNQKEQVRQEGLAVKRASVEFGRILQDVIAQHIEIEGKTLSWSEIAKYKNILNRFHESIKTIVIEDKKEVTLERITKLLSDHDLTIVHDCVDHAIYTQIYRENNQLVITHCNRGEGLRSTYNLVYRINIAGLDLKQLRTAIVTITGLKVRKGNDEEYKKFYEQYDKTLKDLGFSFSWGKHVTPQKIGNCVLANLKGLLKERLPEDVYKWCTKEIKDLGTIQHLINPMLQSGKNLKNKQFNIDMDDDFFHLRQLINYIFDKSVEGIINDHLGNVRKSEALKKALKAIGRYEKVINENKNLSKDNRWKLKNYIHSKIDLYKKILLNPEMRQPEILYQVLWSEAQKILTLSSGDASKNEFFKHLIGKAARNPHIFSELYDYCYREKRENSDVLLKLIFSQVIETIDNDFLLSDPENMTIYRESLRRILIKECEKRPYDYELIALLINTHLTHINPTLYIAASAAMGDLINEGFKYEILKSLFDSTLKNRDFLDLFVRNKIPQITRFFRQQKESFDLRAFFKAAVELIIEPIGFPLTQEKLQLQLDEILHYPSERTAEKDKIKRFLELYCYKQLLDSKKINATNINYWKNINVLAHQCKQISYCVPDALKLADSVLDRYYTLKPVVPKVALSQGGLIPERNQYIW</sequence>
<dbReference type="AlphaFoldDB" id="A0A078KTQ9"/>
<dbReference type="EMBL" id="CCSB01000001">
    <property type="protein sequence ID" value="CDZ76411.1"/>
    <property type="molecule type" value="Genomic_DNA"/>
</dbReference>
<evidence type="ECO:0000313" key="2">
    <source>
        <dbReference type="EMBL" id="CDZ76411.1"/>
    </source>
</evidence>
<protein>
    <submittedName>
        <fullName evidence="2">Uncharacterized protein</fullName>
    </submittedName>
</protein>
<dbReference type="Proteomes" id="UP000044071">
    <property type="component" value="Unassembled WGS sequence"/>
</dbReference>
<reference evidence="2 3" key="1">
    <citation type="submission" date="2014-06" db="EMBL/GenBank/DDBJ databases">
        <authorList>
            <person name="Urmite Genomes Urmite Genomes"/>
        </authorList>
    </citation>
    <scope>NUCLEOTIDE SEQUENCE [LARGE SCALE GENOMIC DNA]</scope>
</reference>
<feature type="coiled-coil region" evidence="1">
    <location>
        <begin position="55"/>
        <end position="82"/>
    </location>
</feature>
<dbReference type="RefSeq" id="WP_043872943.1">
    <property type="nucleotide sequence ID" value="NZ_CCVW01000001.1"/>
</dbReference>
<accession>A0A078KTQ9</accession>
<evidence type="ECO:0000256" key="1">
    <source>
        <dbReference type="SAM" id="Coils"/>
    </source>
</evidence>
<keyword evidence="3" id="KW-1185">Reference proteome</keyword>
<gene>
    <name evidence="2" type="ORF">BN59_00680</name>
</gene>
<dbReference type="OrthoDB" id="5650760at2"/>